<evidence type="ECO:0000313" key="2">
    <source>
        <dbReference type="Proteomes" id="UP000284417"/>
    </source>
</evidence>
<name>A0A415I133_9BACE</name>
<reference evidence="1 2" key="1">
    <citation type="submission" date="2018-08" db="EMBL/GenBank/DDBJ databases">
        <title>A genome reference for cultivated species of the human gut microbiota.</title>
        <authorList>
            <person name="Zou Y."/>
            <person name="Xue W."/>
            <person name="Luo G."/>
        </authorList>
    </citation>
    <scope>NUCLEOTIDE SEQUENCE [LARGE SCALE GENOMIC DNA]</scope>
    <source>
        <strain evidence="1 2">AF39-6AC</strain>
    </source>
</reference>
<comment type="caution">
    <text evidence="1">The sequence shown here is derived from an EMBL/GenBank/DDBJ whole genome shotgun (WGS) entry which is preliminary data.</text>
</comment>
<protein>
    <submittedName>
        <fullName evidence="1">Uncharacterized protein</fullName>
    </submittedName>
</protein>
<accession>A0A415I133</accession>
<gene>
    <name evidence="1" type="ORF">DW042_02120</name>
</gene>
<sequence>MKPTKNKFHCPACQHTKMLFATKEEAIRFLKYNADDIEHETGKRPVRTYYCTACGGWHITSKPQSSDYHSLVKRYGETDGKKIFDEVSAIKGRRHGIKEGLCRKIKDLRHIMRFETIDLERCQSLINELIGYFETVMGNGLEEETSVMKLFSKFSHLCFQFIEKKRLQTQIA</sequence>
<organism evidence="1 2">
    <name type="scientific">Bacteroides xylanisolvens</name>
    <dbReference type="NCBI Taxonomy" id="371601"/>
    <lineage>
        <taxon>Bacteria</taxon>
        <taxon>Pseudomonadati</taxon>
        <taxon>Bacteroidota</taxon>
        <taxon>Bacteroidia</taxon>
        <taxon>Bacteroidales</taxon>
        <taxon>Bacteroidaceae</taxon>
        <taxon>Bacteroides</taxon>
    </lineage>
</organism>
<evidence type="ECO:0000313" key="1">
    <source>
        <dbReference type="EMBL" id="RHL01348.1"/>
    </source>
</evidence>
<dbReference type="RefSeq" id="WP_118407211.1">
    <property type="nucleotide sequence ID" value="NZ_JAQKDB010000017.1"/>
</dbReference>
<dbReference type="EMBL" id="QROC01000002">
    <property type="protein sequence ID" value="RHL01348.1"/>
    <property type="molecule type" value="Genomic_DNA"/>
</dbReference>
<proteinExistence type="predicted"/>
<dbReference type="AlphaFoldDB" id="A0A415I133"/>
<dbReference type="Proteomes" id="UP000284417">
    <property type="component" value="Unassembled WGS sequence"/>
</dbReference>